<evidence type="ECO:0000313" key="6">
    <source>
        <dbReference type="EMBL" id="MFD1299972.1"/>
    </source>
</evidence>
<keyword evidence="7" id="KW-1185">Reference proteome</keyword>
<evidence type="ECO:0000259" key="5">
    <source>
        <dbReference type="PROSITE" id="PS50111"/>
    </source>
</evidence>
<feature type="domain" description="Methyl-accepting transducer" evidence="5">
    <location>
        <begin position="230"/>
        <end position="459"/>
    </location>
</feature>
<evidence type="ECO:0000256" key="4">
    <source>
        <dbReference type="SAM" id="Phobius"/>
    </source>
</evidence>
<dbReference type="InterPro" id="IPR004089">
    <property type="entry name" value="MCPsignal_dom"/>
</dbReference>
<keyword evidence="4" id="KW-0472">Membrane</keyword>
<dbReference type="PANTHER" id="PTHR32089:SF112">
    <property type="entry name" value="LYSOZYME-LIKE PROTEIN-RELATED"/>
    <property type="match status" value="1"/>
</dbReference>
<dbReference type="PANTHER" id="PTHR32089">
    <property type="entry name" value="METHYL-ACCEPTING CHEMOTAXIS PROTEIN MCPB"/>
    <property type="match status" value="1"/>
</dbReference>
<name>A0ABW3WRL7_9HYPH</name>
<feature type="transmembrane region" description="Helical" evidence="4">
    <location>
        <begin position="102"/>
        <end position="119"/>
    </location>
</feature>
<evidence type="ECO:0000256" key="2">
    <source>
        <dbReference type="ARBA" id="ARBA00029447"/>
    </source>
</evidence>
<reference evidence="7" key="1">
    <citation type="journal article" date="2019" name="Int. J. Syst. Evol. Microbiol.">
        <title>The Global Catalogue of Microorganisms (GCM) 10K type strain sequencing project: providing services to taxonomists for standard genome sequencing and annotation.</title>
        <authorList>
            <consortium name="The Broad Institute Genomics Platform"/>
            <consortium name="The Broad Institute Genome Sequencing Center for Infectious Disease"/>
            <person name="Wu L."/>
            <person name="Ma J."/>
        </authorList>
    </citation>
    <scope>NUCLEOTIDE SEQUENCE [LARGE SCALE GENOMIC DNA]</scope>
    <source>
        <strain evidence="7">CCUG 56108</strain>
    </source>
</reference>
<feature type="transmembrane region" description="Helical" evidence="4">
    <location>
        <begin position="154"/>
        <end position="173"/>
    </location>
</feature>
<dbReference type="Proteomes" id="UP001597176">
    <property type="component" value="Unassembled WGS sequence"/>
</dbReference>
<dbReference type="InterPro" id="IPR004090">
    <property type="entry name" value="Chemotax_Me-accpt_rcpt"/>
</dbReference>
<comment type="caution">
    <text evidence="6">The sequence shown here is derived from an EMBL/GenBank/DDBJ whole genome shotgun (WGS) entry which is preliminary data.</text>
</comment>
<dbReference type="RefSeq" id="WP_379039442.1">
    <property type="nucleotide sequence ID" value="NZ_JBHTND010000001.1"/>
</dbReference>
<dbReference type="PRINTS" id="PR00260">
    <property type="entry name" value="CHEMTRNSDUCR"/>
</dbReference>
<organism evidence="6 7">
    <name type="scientific">Methylobacterium marchantiae</name>
    <dbReference type="NCBI Taxonomy" id="600331"/>
    <lineage>
        <taxon>Bacteria</taxon>
        <taxon>Pseudomonadati</taxon>
        <taxon>Pseudomonadota</taxon>
        <taxon>Alphaproteobacteria</taxon>
        <taxon>Hyphomicrobiales</taxon>
        <taxon>Methylobacteriaceae</taxon>
        <taxon>Methylobacterium</taxon>
    </lineage>
</organism>
<comment type="similarity">
    <text evidence="2">Belongs to the methyl-accepting chemotaxis (MCP) protein family.</text>
</comment>
<keyword evidence="1 3" id="KW-0807">Transducer</keyword>
<keyword evidence="4" id="KW-1133">Transmembrane helix</keyword>
<evidence type="ECO:0000256" key="1">
    <source>
        <dbReference type="ARBA" id="ARBA00023224"/>
    </source>
</evidence>
<gene>
    <name evidence="6" type="ORF">ACFQ4G_00030</name>
</gene>
<dbReference type="EMBL" id="JBHTND010000001">
    <property type="protein sequence ID" value="MFD1299972.1"/>
    <property type="molecule type" value="Genomic_DNA"/>
</dbReference>
<dbReference type="SUPFAM" id="SSF58104">
    <property type="entry name" value="Methyl-accepting chemotaxis protein (MCP) signaling domain"/>
    <property type="match status" value="1"/>
</dbReference>
<dbReference type="SMART" id="SM00283">
    <property type="entry name" value="MA"/>
    <property type="match status" value="1"/>
</dbReference>
<dbReference type="Gene3D" id="1.10.287.950">
    <property type="entry name" value="Methyl-accepting chemotaxis protein"/>
    <property type="match status" value="1"/>
</dbReference>
<accession>A0ABW3WRL7</accession>
<keyword evidence="4" id="KW-0812">Transmembrane</keyword>
<feature type="transmembrane region" description="Helical" evidence="4">
    <location>
        <begin position="19"/>
        <end position="37"/>
    </location>
</feature>
<evidence type="ECO:0000313" key="7">
    <source>
        <dbReference type="Proteomes" id="UP001597176"/>
    </source>
</evidence>
<dbReference type="Pfam" id="PF00015">
    <property type="entry name" value="MCPsignal"/>
    <property type="match status" value="1"/>
</dbReference>
<proteinExistence type="inferred from homology"/>
<feature type="transmembrane region" description="Helical" evidence="4">
    <location>
        <begin position="125"/>
        <end position="145"/>
    </location>
</feature>
<feature type="transmembrane region" description="Helical" evidence="4">
    <location>
        <begin position="72"/>
        <end position="90"/>
    </location>
</feature>
<dbReference type="PROSITE" id="PS50111">
    <property type="entry name" value="CHEMOTAXIS_TRANSDUC_2"/>
    <property type="match status" value="1"/>
</dbReference>
<protein>
    <submittedName>
        <fullName evidence="6">Methyl-accepting chemotaxis protein</fullName>
    </submittedName>
</protein>
<evidence type="ECO:0000256" key="3">
    <source>
        <dbReference type="PROSITE-ProRule" id="PRU00284"/>
    </source>
</evidence>
<feature type="transmembrane region" description="Helical" evidence="4">
    <location>
        <begin position="44"/>
        <end position="60"/>
    </location>
</feature>
<sequence length="498" mass="52020">MTTERSATLDTIRSTSGKMVVACLWMNVALIVGVNAWRGALAGFPLLCAALALALLPSWLSTRDLSGPRTRIVSSMALAGLVALLVATLRQEGAGRALQVDAHMYFFACLAIVAAWLDWKALVAYSAVVAVHHVGVTLLLPSLVFPDGGGIDRVLLHAAILVAQTAILVWLVFTIQKSVAASDALARTESEKSEAEALKAEAEILAAAERARMLTMHRQVQDFHASVGRVVSNVERSLVEMETSADVLTDFSRRTGEVTSDAAANALQASGNVRTIAEICVGLNCGADQISGHLDVTGTVTRAATEEARQTERTVAVLTAAVERIGSVIGTIRSVAEQTNLLALNATIEAARAGAAGRGFAVVANEVKSLAGQTARSTEEIAAQIRDVQGATEQSVTFMRAFGSRIADIEATTTAMVEAITHQRSATLAMDASVGAAVRDTESAATRVSEVAGTLGTTTEVAGHVQAATASVREQVSVLRAVTASFVQVLDTPPSRAA</sequence>